<feature type="region of interest" description="Disordered" evidence="1">
    <location>
        <begin position="114"/>
        <end position="136"/>
    </location>
</feature>
<dbReference type="EMBL" id="WLVL01000019">
    <property type="protein sequence ID" value="MTB71396.1"/>
    <property type="molecule type" value="Genomic_DNA"/>
</dbReference>
<dbReference type="Proteomes" id="UP000431092">
    <property type="component" value="Unassembled WGS sequence"/>
</dbReference>
<dbReference type="AlphaFoldDB" id="A0A6I3IWY5"/>
<evidence type="ECO:0000313" key="3">
    <source>
        <dbReference type="EMBL" id="MTB71396.1"/>
    </source>
</evidence>
<dbReference type="PROSITE" id="PS51257">
    <property type="entry name" value="PROKAR_LIPOPROTEIN"/>
    <property type="match status" value="1"/>
</dbReference>
<feature type="signal peptide" evidence="2">
    <location>
        <begin position="1"/>
        <end position="20"/>
    </location>
</feature>
<gene>
    <name evidence="3" type="ORF">GGG17_05325</name>
</gene>
<evidence type="ECO:0000256" key="1">
    <source>
        <dbReference type="SAM" id="MobiDB-lite"/>
    </source>
</evidence>
<evidence type="ECO:0000313" key="4">
    <source>
        <dbReference type="Proteomes" id="UP000431092"/>
    </source>
</evidence>
<evidence type="ECO:0008006" key="5">
    <source>
        <dbReference type="Google" id="ProtNLM"/>
    </source>
</evidence>
<feature type="compositionally biased region" description="Polar residues" evidence="1">
    <location>
        <begin position="114"/>
        <end position="123"/>
    </location>
</feature>
<feature type="chain" id="PRO_5039042901" description="Lipoprotein" evidence="2">
    <location>
        <begin position="21"/>
        <end position="203"/>
    </location>
</feature>
<dbReference type="RefSeq" id="WP_154592730.1">
    <property type="nucleotide sequence ID" value="NZ_WLVL01000019.1"/>
</dbReference>
<keyword evidence="2" id="KW-0732">Signal</keyword>
<name>A0A6I3IWY5_9MICO</name>
<comment type="caution">
    <text evidence="3">The sequence shown here is derived from an EMBL/GenBank/DDBJ whole genome shotgun (WGS) entry which is preliminary data.</text>
</comment>
<keyword evidence="4" id="KW-1185">Reference proteome</keyword>
<evidence type="ECO:0000256" key="2">
    <source>
        <dbReference type="SAM" id="SignalP"/>
    </source>
</evidence>
<proteinExistence type="predicted"/>
<organism evidence="3 4">
    <name type="scientific">Arsenicicoccus cauae</name>
    <dbReference type="NCBI Taxonomy" id="2663847"/>
    <lineage>
        <taxon>Bacteria</taxon>
        <taxon>Bacillati</taxon>
        <taxon>Actinomycetota</taxon>
        <taxon>Actinomycetes</taxon>
        <taxon>Micrococcales</taxon>
        <taxon>Intrasporangiaceae</taxon>
        <taxon>Arsenicicoccus</taxon>
    </lineage>
</organism>
<reference evidence="3 4" key="1">
    <citation type="submission" date="2019-11" db="EMBL/GenBank/DDBJ databases">
        <title>Whole genome sequencing identifies a novel species of the genus Arsenicicoccus isolated from human blood.</title>
        <authorList>
            <person name="Jeong J.H."/>
            <person name="Kweon O.J."/>
            <person name="Kim H.R."/>
            <person name="Kim T.-H."/>
            <person name="Ha S.-M."/>
            <person name="Lee M.-K."/>
        </authorList>
    </citation>
    <scope>NUCLEOTIDE SEQUENCE [LARGE SCALE GENOMIC DNA]</scope>
    <source>
        <strain evidence="3 4">MKL-02</strain>
    </source>
</reference>
<accession>A0A6I3IWY5</accession>
<protein>
    <recommendedName>
        <fullName evidence="5">Lipoprotein</fullName>
    </recommendedName>
</protein>
<sequence>MPQRAAASTVILMAAGLLLAGCAGDPATSPALTGAAARSAQDQSAKVRELLAPQPPSVGESPRRLGPVTVVAPAAMKEADSGPAAPRKGWTYKRLADPEGDPQTSLGLVLAPTAESSAEQSAGTIARTGGSRDAGRASGIVTTTTWDGRPAYLVYVNTSTGLHVEALSAETPAGTVTVIAQAPVSAYPRSGLRRALKSVDLTP</sequence>